<reference evidence="4 5" key="1">
    <citation type="submission" date="2017-06" db="EMBL/GenBank/DDBJ databases">
        <title>Raineya orbicola gen. nov., sp. nov. a slightly thermophilic bacterium of the phylum Bacteroidetes and the description of Raineyaceae fam. nov.</title>
        <authorList>
            <person name="Albuquerque L."/>
            <person name="Polonia A.R.M."/>
            <person name="Barroso C."/>
            <person name="Froufe H.J.C."/>
            <person name="Lage O."/>
            <person name="Lobo-Da-Cunha A."/>
            <person name="Egas C."/>
            <person name="Da Costa M.S."/>
        </authorList>
    </citation>
    <scope>NUCLEOTIDE SEQUENCE [LARGE SCALE GENOMIC DNA]</scope>
    <source>
        <strain evidence="4 5">SPSPC-11</strain>
    </source>
</reference>
<organism evidence="4 5">
    <name type="scientific">Raineya orbicola</name>
    <dbReference type="NCBI Taxonomy" id="2016530"/>
    <lineage>
        <taxon>Bacteria</taxon>
        <taxon>Pseudomonadati</taxon>
        <taxon>Bacteroidota</taxon>
        <taxon>Cytophagia</taxon>
        <taxon>Cytophagales</taxon>
        <taxon>Raineyaceae</taxon>
        <taxon>Raineya</taxon>
    </lineage>
</organism>
<dbReference type="GO" id="GO:0004185">
    <property type="term" value="F:serine-type carboxypeptidase activity"/>
    <property type="evidence" value="ECO:0007669"/>
    <property type="project" value="InterPro"/>
</dbReference>
<accession>A0A2N3IJF8</accession>
<dbReference type="Gene3D" id="3.40.710.10">
    <property type="entry name" value="DD-peptidase/beta-lactamase superfamily"/>
    <property type="match status" value="2"/>
</dbReference>
<dbReference type="PANTHER" id="PTHR30023:SF0">
    <property type="entry name" value="PENICILLIN-SENSITIVE CARBOXYPEPTIDASE A"/>
    <property type="match status" value="1"/>
</dbReference>
<evidence type="ECO:0000313" key="5">
    <source>
        <dbReference type="Proteomes" id="UP000233387"/>
    </source>
</evidence>
<comment type="similarity">
    <text evidence="1">Belongs to the peptidase S13 family.</text>
</comment>
<evidence type="ECO:0000313" key="4">
    <source>
        <dbReference type="EMBL" id="PKQ70401.1"/>
    </source>
</evidence>
<name>A0A2N3IJF8_9BACT</name>
<dbReference type="PANTHER" id="PTHR30023">
    <property type="entry name" value="D-ALANYL-D-ALANINE CARBOXYPEPTIDASE"/>
    <property type="match status" value="1"/>
</dbReference>
<sequence length="473" mass="52246">MKAKILVKLCLGVLYLQSLQAQNLSEALNSLENDSLLKQGFLAFCLMDAQTGKVLAEKNMHKKMNVASCHKLWTTATALEVLGKDFRFQTQLAHSGKIENGTLKGNLYIIGGGDITLGSTDFKGVLSREQIWERWYKILQNLKVQKIEGQVVGVGAYFEQNAIPEGWIKEDLGNYYGSAAYGLNISDNEYKLLLKPASKVGEKAQILGTDPTLPFLKFKGEILTAPKGTGDNAYIDGYPFHYENFVRGTVPQESSFFIKGAMPNPPYVTAFLLKDYLQKRGLSVSQEASFSFEAINEKLIILDSISSPTLAEIIREINLYSVNLYAEGLFRQLGKYWGKESEAGAKILEFWLKKGIESKGLNFNDGSGLSRLNTSTAFAICQMLVKMAQNETFVKSLPVAGISGTLTGFGKNTILQGNLQAKTGSMRGVIAFAGYFTNSKGEKRCFAIIANQYEGKYATMRSKFEKILLKAAE</sequence>
<dbReference type="SUPFAM" id="SSF56601">
    <property type="entry name" value="beta-lactamase/transpeptidase-like"/>
    <property type="match status" value="1"/>
</dbReference>
<evidence type="ECO:0000256" key="2">
    <source>
        <dbReference type="ARBA" id="ARBA00022801"/>
    </source>
</evidence>
<dbReference type="AlphaFoldDB" id="A0A2N3IJF8"/>
<evidence type="ECO:0000256" key="1">
    <source>
        <dbReference type="ARBA" id="ARBA00006096"/>
    </source>
</evidence>
<protein>
    <submittedName>
        <fullName evidence="4">PBP4: D-alanyl-D-alanine carboxypeptidase/D-alanyl-D-alanine-endopeptidase</fullName>
    </submittedName>
</protein>
<proteinExistence type="inferred from homology"/>
<dbReference type="Gene3D" id="3.50.80.20">
    <property type="entry name" value="D-Ala-D-Ala carboxypeptidase C, peptidase S13"/>
    <property type="match status" value="1"/>
</dbReference>
<dbReference type="OrthoDB" id="9802627at2"/>
<dbReference type="Pfam" id="PF02113">
    <property type="entry name" value="Peptidase_S13"/>
    <property type="match status" value="1"/>
</dbReference>
<dbReference type="InterPro" id="IPR012338">
    <property type="entry name" value="Beta-lactam/transpept-like"/>
</dbReference>
<keyword evidence="3" id="KW-0732">Signal</keyword>
<gene>
    <name evidence="4" type="ORF">Rain11_0629</name>
</gene>
<dbReference type="GO" id="GO:0000270">
    <property type="term" value="P:peptidoglycan metabolic process"/>
    <property type="evidence" value="ECO:0007669"/>
    <property type="project" value="TreeGrafter"/>
</dbReference>
<comment type="caution">
    <text evidence="4">The sequence shown here is derived from an EMBL/GenBank/DDBJ whole genome shotgun (WGS) entry which is preliminary data.</text>
</comment>
<feature type="signal peptide" evidence="3">
    <location>
        <begin position="1"/>
        <end position="21"/>
    </location>
</feature>
<dbReference type="InterPro" id="IPR000667">
    <property type="entry name" value="Peptidase_S13"/>
</dbReference>
<keyword evidence="2" id="KW-0378">Hydrolase</keyword>
<evidence type="ECO:0000256" key="3">
    <source>
        <dbReference type="SAM" id="SignalP"/>
    </source>
</evidence>
<dbReference type="PRINTS" id="PR00922">
    <property type="entry name" value="DADACBPTASE3"/>
</dbReference>
<dbReference type="NCBIfam" id="TIGR00666">
    <property type="entry name" value="PBP4"/>
    <property type="match status" value="1"/>
</dbReference>
<feature type="chain" id="PRO_5014897759" evidence="3">
    <location>
        <begin position="22"/>
        <end position="473"/>
    </location>
</feature>
<keyword evidence="5" id="KW-1185">Reference proteome</keyword>
<dbReference type="Proteomes" id="UP000233387">
    <property type="component" value="Unassembled WGS sequence"/>
</dbReference>
<keyword evidence="4" id="KW-0645">Protease</keyword>
<dbReference type="EMBL" id="NKXO01000007">
    <property type="protein sequence ID" value="PKQ70401.1"/>
    <property type="molecule type" value="Genomic_DNA"/>
</dbReference>
<dbReference type="GO" id="GO:0006508">
    <property type="term" value="P:proteolysis"/>
    <property type="evidence" value="ECO:0007669"/>
    <property type="project" value="InterPro"/>
</dbReference>
<dbReference type="RefSeq" id="WP_101357885.1">
    <property type="nucleotide sequence ID" value="NZ_NKXO01000007.1"/>
</dbReference>
<keyword evidence="4" id="KW-0121">Carboxypeptidase</keyword>